<keyword evidence="1" id="KW-0129">CBS domain</keyword>
<comment type="caution">
    <text evidence="3">The sequence shown here is derived from an EMBL/GenBank/DDBJ whole genome shotgun (WGS) entry which is preliminary data.</text>
</comment>
<dbReference type="Gene3D" id="1.25.60.10">
    <property type="entry name" value="MgtE N-terminal domain-like"/>
    <property type="match status" value="1"/>
</dbReference>
<reference evidence="3 4" key="1">
    <citation type="submission" date="2023-02" db="EMBL/GenBank/DDBJ databases">
        <title>Dictyobacter halimunensis sp. nov., a new member of the class Ktedonobacteria from forest soil in a geothermal area.</title>
        <authorList>
            <person name="Rachmania M.K."/>
            <person name="Ningsih F."/>
            <person name="Sakai Y."/>
            <person name="Yabe S."/>
            <person name="Yokota A."/>
            <person name="Sjamsuridzal W."/>
        </authorList>
    </citation>
    <scope>NUCLEOTIDE SEQUENCE [LARGE SCALE GENOMIC DNA]</scope>
    <source>
        <strain evidence="3 4">S3.2.2.5</strain>
    </source>
</reference>
<dbReference type="SMART" id="SM00116">
    <property type="entry name" value="CBS"/>
    <property type="match status" value="1"/>
</dbReference>
<dbReference type="SUPFAM" id="SSF158791">
    <property type="entry name" value="MgtE N-terminal domain-like"/>
    <property type="match status" value="1"/>
</dbReference>
<protein>
    <submittedName>
        <fullName evidence="3">Membrane protein</fullName>
    </submittedName>
</protein>
<keyword evidence="4" id="KW-1185">Reference proteome</keyword>
<dbReference type="InterPro" id="IPR006668">
    <property type="entry name" value="Mg_transptr_MgtE_intracell_dom"/>
</dbReference>
<dbReference type="SMART" id="SM00924">
    <property type="entry name" value="MgtE_N"/>
    <property type="match status" value="1"/>
</dbReference>
<evidence type="ECO:0000256" key="1">
    <source>
        <dbReference type="PROSITE-ProRule" id="PRU00703"/>
    </source>
</evidence>
<dbReference type="EMBL" id="BSRI01000002">
    <property type="protein sequence ID" value="GLV57422.1"/>
    <property type="molecule type" value="Genomic_DNA"/>
</dbReference>
<feature type="domain" description="CBS" evidence="2">
    <location>
        <begin position="306"/>
        <end position="373"/>
    </location>
</feature>
<dbReference type="RefSeq" id="WP_338253348.1">
    <property type="nucleotide sequence ID" value="NZ_BSRI01000002.1"/>
</dbReference>
<accession>A0ABQ6FT25</accession>
<dbReference type="SUPFAM" id="SSF54631">
    <property type="entry name" value="CBS-domain pair"/>
    <property type="match status" value="1"/>
</dbReference>
<dbReference type="InterPro" id="IPR038076">
    <property type="entry name" value="MgtE_N_sf"/>
</dbReference>
<name>A0ABQ6FT25_9CHLR</name>
<proteinExistence type="predicted"/>
<dbReference type="CDD" id="cd04606">
    <property type="entry name" value="CBS_pair_Mg_transporter"/>
    <property type="match status" value="1"/>
</dbReference>
<dbReference type="Gene3D" id="3.10.580.10">
    <property type="entry name" value="CBS-domain"/>
    <property type="match status" value="1"/>
</dbReference>
<dbReference type="Proteomes" id="UP001344906">
    <property type="component" value="Unassembled WGS sequence"/>
</dbReference>
<dbReference type="InterPro" id="IPR000644">
    <property type="entry name" value="CBS_dom"/>
</dbReference>
<dbReference type="InterPro" id="IPR006669">
    <property type="entry name" value="MgtE_transporter"/>
</dbReference>
<organism evidence="3 4">
    <name type="scientific">Dictyobacter halimunensis</name>
    <dbReference type="NCBI Taxonomy" id="3026934"/>
    <lineage>
        <taxon>Bacteria</taxon>
        <taxon>Bacillati</taxon>
        <taxon>Chloroflexota</taxon>
        <taxon>Ktedonobacteria</taxon>
        <taxon>Ktedonobacterales</taxon>
        <taxon>Dictyobacteraceae</taxon>
        <taxon>Dictyobacter</taxon>
    </lineage>
</organism>
<dbReference type="InterPro" id="IPR046342">
    <property type="entry name" value="CBS_dom_sf"/>
</dbReference>
<evidence type="ECO:0000313" key="3">
    <source>
        <dbReference type="EMBL" id="GLV57422.1"/>
    </source>
</evidence>
<dbReference type="PROSITE" id="PS51371">
    <property type="entry name" value="CBS"/>
    <property type="match status" value="2"/>
</dbReference>
<dbReference type="Pfam" id="PF00571">
    <property type="entry name" value="CBS"/>
    <property type="match status" value="2"/>
</dbReference>
<dbReference type="PANTHER" id="PTHR43773:SF1">
    <property type="entry name" value="MAGNESIUM TRANSPORTER MGTE"/>
    <property type="match status" value="1"/>
</dbReference>
<sequence length="438" mass="49049">MLYLSQLLGAPLLDQHNTRVGKIIDILARASQVGQDNPAYPTALLVEIEDDQQKRVPITDVIHSEGAWHLRYPEEQLAQLQSDLVSEDEFRLAQEVLDKQIIDLEHKKMVRVNDLCFNDSWQILGVDKSSLSLVRRLAPSWLANAINQPTSATLVPWSEVELVQAGYYEEESDQKVPTAPLTTTSTPTHRTLSGHLSELHPADIANIVHQVSVEQGARLLERLDDELAADTMEEIATERQAQILENLSDERATAILRAMGPDEVADLLGQLPEDRQQELLQQLNPEDSEEVQDLLEYEANTAGGLMTTDYIVLNQTRAAQDALTAIRTEIIENDVRIAYVYCVEDENADEYRPLGVVSIWDLLVAQTGQTLQEIMETDLIAVRPDDDPRAVAETLAKYNLLAVPVVNENGHLEGVITVDDALDVLLPNGRRHRPNRMY</sequence>
<evidence type="ECO:0000259" key="2">
    <source>
        <dbReference type="PROSITE" id="PS51371"/>
    </source>
</evidence>
<evidence type="ECO:0000313" key="4">
    <source>
        <dbReference type="Proteomes" id="UP001344906"/>
    </source>
</evidence>
<feature type="domain" description="CBS" evidence="2">
    <location>
        <begin position="375"/>
        <end position="435"/>
    </location>
</feature>
<dbReference type="PANTHER" id="PTHR43773">
    <property type="entry name" value="MAGNESIUM TRANSPORTER MGTE"/>
    <property type="match status" value="1"/>
</dbReference>
<gene>
    <name evidence="3" type="ORF">KDH_42580</name>
</gene>
<dbReference type="Pfam" id="PF03448">
    <property type="entry name" value="MgtE_N"/>
    <property type="match status" value="1"/>
</dbReference>